<dbReference type="KEGG" id="tpal:117642944"/>
<evidence type="ECO:0000256" key="1">
    <source>
        <dbReference type="ARBA" id="ARBA00022729"/>
    </source>
</evidence>
<evidence type="ECO:0000313" key="3">
    <source>
        <dbReference type="Proteomes" id="UP000515158"/>
    </source>
</evidence>
<keyword evidence="3" id="KW-1185">Reference proteome</keyword>
<keyword evidence="1 2" id="KW-0732">Signal</keyword>
<dbReference type="Proteomes" id="UP000515158">
    <property type="component" value="Unplaced"/>
</dbReference>
<accession>A0A6P8YL20</accession>
<dbReference type="Gene3D" id="2.70.220.10">
    <property type="entry name" value="Ganglioside GM2 activator"/>
    <property type="match status" value="1"/>
</dbReference>
<reference evidence="4" key="1">
    <citation type="submission" date="2025-08" db="UniProtKB">
        <authorList>
            <consortium name="RefSeq"/>
        </authorList>
    </citation>
    <scope>IDENTIFICATION</scope>
    <source>
        <tissue evidence="4">Total insect</tissue>
    </source>
</reference>
<organism evidence="4">
    <name type="scientific">Thrips palmi</name>
    <name type="common">Melon thrips</name>
    <dbReference type="NCBI Taxonomy" id="161013"/>
    <lineage>
        <taxon>Eukaryota</taxon>
        <taxon>Metazoa</taxon>
        <taxon>Ecdysozoa</taxon>
        <taxon>Arthropoda</taxon>
        <taxon>Hexapoda</taxon>
        <taxon>Insecta</taxon>
        <taxon>Pterygota</taxon>
        <taxon>Neoptera</taxon>
        <taxon>Paraneoptera</taxon>
        <taxon>Thysanoptera</taxon>
        <taxon>Terebrantia</taxon>
        <taxon>Thripoidea</taxon>
        <taxon>Thripidae</taxon>
        <taxon>Thrips</taxon>
    </lineage>
</organism>
<dbReference type="SUPFAM" id="SSF63707">
    <property type="entry name" value="Ganglioside M2 (gm2) activator"/>
    <property type="match status" value="1"/>
</dbReference>
<dbReference type="GeneID" id="117642944"/>
<gene>
    <name evidence="4" type="primary">LOC117642944</name>
</gene>
<protein>
    <submittedName>
        <fullName evidence="4">Uncharacterized protein LOC117642944</fullName>
    </submittedName>
</protein>
<dbReference type="AlphaFoldDB" id="A0A6P8YL20"/>
<dbReference type="InParanoid" id="A0A6P8YL20"/>
<evidence type="ECO:0000313" key="4">
    <source>
        <dbReference type="RefSeq" id="XP_034237471.1"/>
    </source>
</evidence>
<evidence type="ECO:0000256" key="2">
    <source>
        <dbReference type="SAM" id="SignalP"/>
    </source>
</evidence>
<dbReference type="RefSeq" id="XP_034237471.1">
    <property type="nucleotide sequence ID" value="XM_034381580.1"/>
</dbReference>
<name>A0A6P8YL20_THRPL</name>
<feature type="chain" id="PRO_5027747065" evidence="2">
    <location>
        <begin position="24"/>
        <end position="217"/>
    </location>
</feature>
<sequence length="217" mass="24179">MATLTKSIGLVLVSLVLVSSKYAQGPYVLTIHEIGLCPREEIGETGDDLQLDGRIHHQRGAKSPAFSGNATLLNNPVTVGNSMITTYVAKWDTVSGWRKNFAILRFGEACQGLKTYLKTYYKEFIESHAPGFPLECPIKEGTYRVNNVSLRYDGPALFPVMPYGRFRLDGVMHYMNTASKKIRGCGRFVVETTERLGQEKLSSLNIGQESLLTKIRQ</sequence>
<dbReference type="InterPro" id="IPR036846">
    <property type="entry name" value="GM2-AP_sf"/>
</dbReference>
<feature type="signal peptide" evidence="2">
    <location>
        <begin position="1"/>
        <end position="23"/>
    </location>
</feature>
<proteinExistence type="predicted"/>